<protein>
    <recommendedName>
        <fullName evidence="3">Lipoprotein</fullName>
    </recommendedName>
</protein>
<dbReference type="EMBL" id="JAVIDA010000012">
    <property type="protein sequence ID" value="MDQ9071881.1"/>
    <property type="molecule type" value="Genomic_DNA"/>
</dbReference>
<gene>
    <name evidence="1" type="ORF">RFH51_10465</name>
</gene>
<sequence length="56" mass="6129">MKNIILYLLVGTLATGCIDFNTIPTIDSKDFLRNKNGGIVQDCEGGILLKKSPFTK</sequence>
<evidence type="ECO:0008006" key="3">
    <source>
        <dbReference type="Google" id="ProtNLM"/>
    </source>
</evidence>
<organism evidence="1 2">
    <name type="scientific">Acinetobacter gerneri</name>
    <dbReference type="NCBI Taxonomy" id="202952"/>
    <lineage>
        <taxon>Bacteria</taxon>
        <taxon>Pseudomonadati</taxon>
        <taxon>Pseudomonadota</taxon>
        <taxon>Gammaproteobacteria</taxon>
        <taxon>Moraxellales</taxon>
        <taxon>Moraxellaceae</taxon>
        <taxon>Acinetobacter</taxon>
    </lineage>
</organism>
<evidence type="ECO:0000313" key="2">
    <source>
        <dbReference type="Proteomes" id="UP001243195"/>
    </source>
</evidence>
<dbReference type="Proteomes" id="UP001243195">
    <property type="component" value="Unassembled WGS sequence"/>
</dbReference>
<accession>A0AAW8JKR6</accession>
<dbReference type="PROSITE" id="PS51257">
    <property type="entry name" value="PROKAR_LIPOPROTEIN"/>
    <property type="match status" value="1"/>
</dbReference>
<proteinExistence type="predicted"/>
<dbReference type="RefSeq" id="WP_308956383.1">
    <property type="nucleotide sequence ID" value="NZ_JAVICY010000015.1"/>
</dbReference>
<dbReference type="AlphaFoldDB" id="A0AAW8JKR6"/>
<evidence type="ECO:0000313" key="1">
    <source>
        <dbReference type="EMBL" id="MDQ9071881.1"/>
    </source>
</evidence>
<comment type="caution">
    <text evidence="1">The sequence shown here is derived from an EMBL/GenBank/DDBJ whole genome shotgun (WGS) entry which is preliminary data.</text>
</comment>
<name>A0AAW8JKR6_9GAMM</name>
<reference evidence="1" key="1">
    <citation type="submission" date="2023-08" db="EMBL/GenBank/DDBJ databases">
        <title>Emergence of clinically-relevant ST2 carbapenem-resistant Acinetobacter baumannii strains in hospital sewages in Zhejiang, East of China.</title>
        <authorList>
            <person name="Kaichao C."/>
            <person name="Zhang R."/>
        </authorList>
    </citation>
    <scope>NUCLEOTIDE SEQUENCE</scope>
    <source>
        <strain evidence="1">M-SY-60</strain>
    </source>
</reference>